<comment type="caution">
    <text evidence="1">The sequence shown here is derived from an EMBL/GenBank/DDBJ whole genome shotgun (WGS) entry which is preliminary data.</text>
</comment>
<evidence type="ECO:0008006" key="3">
    <source>
        <dbReference type="Google" id="ProtNLM"/>
    </source>
</evidence>
<dbReference type="Proteomes" id="UP000012117">
    <property type="component" value="Unassembled WGS sequence"/>
</dbReference>
<organism evidence="1 2">
    <name type="scientific">Leptospira interrogans serovar Pyrogenes str. 200701872</name>
    <dbReference type="NCBI Taxonomy" id="1193029"/>
    <lineage>
        <taxon>Bacteria</taxon>
        <taxon>Pseudomonadati</taxon>
        <taxon>Spirochaetota</taxon>
        <taxon>Spirochaetia</taxon>
        <taxon>Leptospirales</taxon>
        <taxon>Leptospiraceae</taxon>
        <taxon>Leptospira</taxon>
    </lineage>
</organism>
<name>M7A0R0_LEPIR</name>
<evidence type="ECO:0000313" key="2">
    <source>
        <dbReference type="Proteomes" id="UP000012117"/>
    </source>
</evidence>
<accession>M7A0R0</accession>
<reference evidence="1 2" key="1">
    <citation type="submission" date="2013-01" db="EMBL/GenBank/DDBJ databases">
        <authorList>
            <person name="Harkins D.M."/>
            <person name="Durkin A.S."/>
            <person name="Brinkac L.M."/>
            <person name="Haft D.H."/>
            <person name="Selengut J.D."/>
            <person name="Sanka R."/>
            <person name="DePew J."/>
            <person name="Purushe J."/>
            <person name="Picardeau M."/>
            <person name="Werts C."/>
            <person name="Goarant C."/>
            <person name="Vinetz J.M."/>
            <person name="Sutton G.G."/>
            <person name="Nierman W.C."/>
            <person name="Fouts D.E."/>
        </authorList>
    </citation>
    <scope>NUCLEOTIDE SEQUENCE [LARGE SCALE GENOMIC DNA]</scope>
    <source>
        <strain evidence="1 2">200701872</strain>
    </source>
</reference>
<dbReference type="EMBL" id="AKWN02000224">
    <property type="protein sequence ID" value="EMP07595.1"/>
    <property type="molecule type" value="Genomic_DNA"/>
</dbReference>
<protein>
    <recommendedName>
        <fullName evidence="3">SLEI domain protein, PF07620 family</fullName>
    </recommendedName>
</protein>
<gene>
    <name evidence="1" type="ORF">LEP1GSC124_0385</name>
</gene>
<dbReference type="BioCyc" id="LINT1193029:G11R4-5011-MONOMER"/>
<dbReference type="AlphaFoldDB" id="M7A0R0"/>
<proteinExistence type="predicted"/>
<sequence length="58" mass="6751">MGTTLIIKKNLFFYKPIFCILYAGNFLKLAQNLKEFLHDHSLEILNQIAVVLTNLDRI</sequence>
<evidence type="ECO:0000313" key="1">
    <source>
        <dbReference type="EMBL" id="EMP07595.1"/>
    </source>
</evidence>